<proteinExistence type="predicted"/>
<accession>A0A3E0UET5</accession>
<feature type="domain" description="N-acetyltransferase" evidence="1">
    <location>
        <begin position="23"/>
        <end position="185"/>
    </location>
</feature>
<dbReference type="InterPro" id="IPR051531">
    <property type="entry name" value="N-acetyltransferase"/>
</dbReference>
<dbReference type="EMBL" id="QUOV01000001">
    <property type="protein sequence ID" value="REL35093.1"/>
    <property type="molecule type" value="Genomic_DNA"/>
</dbReference>
<name>A0A3E0UET5_9GAMM</name>
<dbReference type="Proteomes" id="UP000256999">
    <property type="component" value="Unassembled WGS sequence"/>
</dbReference>
<dbReference type="GO" id="GO:0016747">
    <property type="term" value="F:acyltransferase activity, transferring groups other than amino-acyl groups"/>
    <property type="evidence" value="ECO:0007669"/>
    <property type="project" value="InterPro"/>
</dbReference>
<dbReference type="SUPFAM" id="SSF55729">
    <property type="entry name" value="Acyl-CoA N-acyltransferases (Nat)"/>
    <property type="match status" value="1"/>
</dbReference>
<keyword evidence="2" id="KW-0808">Transferase</keyword>
<evidence type="ECO:0000313" key="3">
    <source>
        <dbReference type="Proteomes" id="UP000256999"/>
    </source>
</evidence>
<dbReference type="RefSeq" id="WP_115999767.1">
    <property type="nucleotide sequence ID" value="NZ_QUOV01000001.1"/>
</dbReference>
<gene>
    <name evidence="2" type="ORF">DXX92_06825</name>
</gene>
<reference evidence="2 3" key="1">
    <citation type="submission" date="2018-08" db="EMBL/GenBank/DDBJ databases">
        <title>Thalassotalea euphylliae genome.</title>
        <authorList>
            <person name="Summers S."/>
            <person name="Rice S.A."/>
            <person name="Freckelton M.L."/>
            <person name="Nedved B.T."/>
            <person name="Hadfield M.G."/>
        </authorList>
    </citation>
    <scope>NUCLEOTIDE SEQUENCE [LARGE SCALE GENOMIC DNA]</scope>
    <source>
        <strain evidence="2 3">H2</strain>
    </source>
</reference>
<dbReference type="Gene3D" id="3.40.630.30">
    <property type="match status" value="1"/>
</dbReference>
<dbReference type="AlphaFoldDB" id="A0A3E0UET5"/>
<comment type="caution">
    <text evidence="2">The sequence shown here is derived from an EMBL/GenBank/DDBJ whole genome shotgun (WGS) entry which is preliminary data.</text>
</comment>
<dbReference type="PROSITE" id="PS51186">
    <property type="entry name" value="GNAT"/>
    <property type="match status" value="1"/>
</dbReference>
<dbReference type="OrthoDB" id="6195901at2"/>
<dbReference type="InterPro" id="IPR016181">
    <property type="entry name" value="Acyl_CoA_acyltransferase"/>
</dbReference>
<organism evidence="2 3">
    <name type="scientific">Thalassotalea euphylliae</name>
    <dbReference type="NCBI Taxonomy" id="1655234"/>
    <lineage>
        <taxon>Bacteria</taxon>
        <taxon>Pseudomonadati</taxon>
        <taxon>Pseudomonadota</taxon>
        <taxon>Gammaproteobacteria</taxon>
        <taxon>Alteromonadales</taxon>
        <taxon>Colwelliaceae</taxon>
        <taxon>Thalassotalea</taxon>
    </lineage>
</organism>
<protein>
    <submittedName>
        <fullName evidence="2">N-acetyltransferase</fullName>
    </submittedName>
</protein>
<dbReference type="InterPro" id="IPR000182">
    <property type="entry name" value="GNAT_dom"/>
</dbReference>
<dbReference type="Pfam" id="PF13302">
    <property type="entry name" value="Acetyltransf_3"/>
    <property type="match status" value="1"/>
</dbReference>
<sequence length="194" mass="22172">MQSKAKTILTSAKTKNSFETKRLLVRPLNSQDKALFIELHTNEKIMKHTGGAVSQEVAHAKFETALKLNQTKPAKFSIWTIVSTVNNETIGFEMLYQTNKHRQEKIWEIGIMMANSGQNRGLSEEAINSLLEFAFTCLNIDEIVARFAEENVKTHRLVEKTGFIFDYSAIENGNYYAFINKKTWSKMVNNFAVQ</sequence>
<dbReference type="PANTHER" id="PTHR43792:SF1">
    <property type="entry name" value="N-ACETYLTRANSFERASE DOMAIN-CONTAINING PROTEIN"/>
    <property type="match status" value="1"/>
</dbReference>
<evidence type="ECO:0000313" key="2">
    <source>
        <dbReference type="EMBL" id="REL35093.1"/>
    </source>
</evidence>
<evidence type="ECO:0000259" key="1">
    <source>
        <dbReference type="PROSITE" id="PS51186"/>
    </source>
</evidence>
<dbReference type="PANTHER" id="PTHR43792">
    <property type="entry name" value="GNAT FAMILY, PUTATIVE (AFU_ORTHOLOGUE AFUA_3G00765)-RELATED-RELATED"/>
    <property type="match status" value="1"/>
</dbReference>